<name>A0A0H0GBM8_ECOLX</name>
<dbReference type="AlphaFoldDB" id="A0A0H0GBM8"/>
<dbReference type="PATRIC" id="fig|562.7396.peg.1476"/>
<dbReference type="EMBL" id="LGZN01000020">
    <property type="protein sequence ID" value="KNF70431.1"/>
    <property type="molecule type" value="Genomic_DNA"/>
</dbReference>
<proteinExistence type="predicted"/>
<comment type="caution">
    <text evidence="1">The sequence shown here is derived from an EMBL/GenBank/DDBJ whole genome shotgun (WGS) entry which is preliminary data.</text>
</comment>
<evidence type="ECO:0000313" key="1">
    <source>
        <dbReference type="EMBL" id="KNF70431.1"/>
    </source>
</evidence>
<reference evidence="1 2" key="1">
    <citation type="submission" date="2015-07" db="EMBL/GenBank/DDBJ databases">
        <title>Genome sequences of 64 non-O157:H7 Shiga toxin-producing Escherichia coli strains.</title>
        <authorList>
            <person name="Gonzalez-Escalona N."/>
            <person name="Toro M."/>
            <person name="Timme R."/>
            <person name="Payne J."/>
        </authorList>
    </citation>
    <scope>NUCLEOTIDE SEQUENCE [LARGE SCALE GENOMIC DNA]</scope>
    <source>
        <strain evidence="1 2">CFSAN026843</strain>
    </source>
</reference>
<organism evidence="1 2">
    <name type="scientific">Escherichia coli</name>
    <dbReference type="NCBI Taxonomy" id="562"/>
    <lineage>
        <taxon>Bacteria</taxon>
        <taxon>Pseudomonadati</taxon>
        <taxon>Pseudomonadota</taxon>
        <taxon>Gammaproteobacteria</taxon>
        <taxon>Enterobacterales</taxon>
        <taxon>Enterobacteriaceae</taxon>
        <taxon>Escherichia</taxon>
    </lineage>
</organism>
<sequence length="178" mass="20078">MSLNYIDLDDSTKKFMLKEIEFDKENNSFYLSNFLTAQGKTVWPSLLEEASQHDDAWLEQEILNRGLLATHYPRRKPNSTEIIQAKVPHTAARTLAEGEFNRLFARGLSSRAIAEGIEFVEAYRARHSENPRPESQAVIGKKFRPEEILDDLRNNPGVDTALGVPPGPNSGITIKLVK</sequence>
<evidence type="ECO:0000313" key="2">
    <source>
        <dbReference type="Proteomes" id="UP000037564"/>
    </source>
</evidence>
<dbReference type="Proteomes" id="UP000037564">
    <property type="component" value="Unassembled WGS sequence"/>
</dbReference>
<accession>A0A0H0GBM8</accession>
<protein>
    <submittedName>
        <fullName evidence="1">Uncharacterized protein</fullName>
    </submittedName>
</protein>
<dbReference type="RefSeq" id="WP_021534237.1">
    <property type="nucleotide sequence ID" value="NZ_CADIIP010000009.1"/>
</dbReference>
<gene>
    <name evidence="1" type="ORF">WR15_07980</name>
</gene>